<dbReference type="Pfam" id="PF06271">
    <property type="entry name" value="RDD"/>
    <property type="match status" value="1"/>
</dbReference>
<feature type="compositionally biased region" description="Low complexity" evidence="6">
    <location>
        <begin position="272"/>
        <end position="298"/>
    </location>
</feature>
<organism evidence="10 11">
    <name type="scientific">Kitasatospora purpeofusca</name>
    <dbReference type="NCBI Taxonomy" id="67352"/>
    <lineage>
        <taxon>Bacteria</taxon>
        <taxon>Bacillati</taxon>
        <taxon>Actinomycetota</taxon>
        <taxon>Actinomycetes</taxon>
        <taxon>Kitasatosporales</taxon>
        <taxon>Streptomycetaceae</taxon>
        <taxon>Kitasatospora</taxon>
    </lineage>
</organism>
<sequence length="475" mass="48779">MTDRPHAGGSTETAVGPAPGYYPDPSVPGFVRYWGGSAWVPGTSRAAPAEGEVLEPPRYATRRPAAAGAGVGARYVPPPVAAEPVVVPVSMLVPEPEPVSGGDTGPVYLDRTAGGASFTFAAPDNGPVFRRGGEPAPVDGTAGPVPDPVPEAPAPLAPESAGWQADPRAQRGLMETGNAPRWVSWGVLPEVEEPSGEAPGVVSAEASAPLVAPPSGSASPAAPGPDEPRSVPESRVSAPAPSAVVEPPVRPEPAPEAEEVVDVVEAVEPPRAAAVPARRPAPAATAAATAPARASSPAPRRRTGTAPVLRPAGLGRRLVARLVDTAVLAVVAVAAGVPLGRSVEAHLQRKLDQARMASSLTRRQVDVWLVDGTVLGKAAVLLGILLFVGLLYEALPTARTGQTFGKRLARIRVVATARAGSAAAPGRPGIGRSLLRWLVGQVSALLVVGLLWPLFDRPARRGWHDRAARTRVVRL</sequence>
<feature type="compositionally biased region" description="Pro residues" evidence="6">
    <location>
        <begin position="145"/>
        <end position="156"/>
    </location>
</feature>
<evidence type="ECO:0000313" key="11">
    <source>
        <dbReference type="Proteomes" id="UP001432222"/>
    </source>
</evidence>
<dbReference type="InterPro" id="IPR051791">
    <property type="entry name" value="Pra-immunoreactive"/>
</dbReference>
<dbReference type="Pfam" id="PF10708">
    <property type="entry name" value="DUF2510"/>
    <property type="match status" value="1"/>
</dbReference>
<evidence type="ECO:0000256" key="6">
    <source>
        <dbReference type="SAM" id="MobiDB-lite"/>
    </source>
</evidence>
<dbReference type="EMBL" id="CP108110">
    <property type="protein sequence ID" value="WUQ86002.1"/>
    <property type="molecule type" value="Genomic_DNA"/>
</dbReference>
<dbReference type="Proteomes" id="UP001432222">
    <property type="component" value="Chromosome"/>
</dbReference>
<evidence type="ECO:0000256" key="5">
    <source>
        <dbReference type="ARBA" id="ARBA00023136"/>
    </source>
</evidence>
<evidence type="ECO:0000313" key="10">
    <source>
        <dbReference type="EMBL" id="WUQ86002.1"/>
    </source>
</evidence>
<dbReference type="PANTHER" id="PTHR36115">
    <property type="entry name" value="PROLINE-RICH ANTIGEN HOMOLOG-RELATED"/>
    <property type="match status" value="1"/>
</dbReference>
<dbReference type="InterPro" id="IPR010432">
    <property type="entry name" value="RDD"/>
</dbReference>
<feature type="transmembrane region" description="Helical" evidence="7">
    <location>
        <begin position="326"/>
        <end position="347"/>
    </location>
</feature>
<keyword evidence="3 7" id="KW-0812">Transmembrane</keyword>
<keyword evidence="2" id="KW-1003">Cell membrane</keyword>
<dbReference type="RefSeq" id="WP_328956665.1">
    <property type="nucleotide sequence ID" value="NZ_CP108110.1"/>
</dbReference>
<keyword evidence="4 7" id="KW-1133">Transmembrane helix</keyword>
<feature type="region of interest" description="Disordered" evidence="6">
    <location>
        <begin position="1"/>
        <end position="21"/>
    </location>
</feature>
<evidence type="ECO:0000259" key="9">
    <source>
        <dbReference type="Pfam" id="PF10708"/>
    </source>
</evidence>
<feature type="domain" description="DUF2510" evidence="9">
    <location>
        <begin position="19"/>
        <end position="50"/>
    </location>
</feature>
<name>A0ABZ1U492_9ACTN</name>
<reference evidence="10" key="1">
    <citation type="submission" date="2022-10" db="EMBL/GenBank/DDBJ databases">
        <title>The complete genomes of actinobacterial strains from the NBC collection.</title>
        <authorList>
            <person name="Joergensen T.S."/>
            <person name="Alvarez Arevalo M."/>
            <person name="Sterndorff E.B."/>
            <person name="Faurdal D."/>
            <person name="Vuksanovic O."/>
            <person name="Mourched A.-S."/>
            <person name="Charusanti P."/>
            <person name="Shaw S."/>
            <person name="Blin K."/>
            <person name="Weber T."/>
        </authorList>
    </citation>
    <scope>NUCLEOTIDE SEQUENCE</scope>
    <source>
        <strain evidence="10">NBC_00222</strain>
    </source>
</reference>
<evidence type="ECO:0000256" key="7">
    <source>
        <dbReference type="SAM" id="Phobius"/>
    </source>
</evidence>
<feature type="region of interest" description="Disordered" evidence="6">
    <location>
        <begin position="272"/>
        <end position="308"/>
    </location>
</feature>
<feature type="region of interest" description="Disordered" evidence="6">
    <location>
        <begin position="121"/>
        <end position="257"/>
    </location>
</feature>
<dbReference type="PANTHER" id="PTHR36115:SF4">
    <property type="entry name" value="MEMBRANE PROTEIN"/>
    <property type="match status" value="1"/>
</dbReference>
<feature type="compositionally biased region" description="Low complexity" evidence="6">
    <location>
        <begin position="233"/>
        <end position="247"/>
    </location>
</feature>
<keyword evidence="11" id="KW-1185">Reference proteome</keyword>
<feature type="transmembrane region" description="Helical" evidence="7">
    <location>
        <begin position="434"/>
        <end position="455"/>
    </location>
</feature>
<accession>A0ABZ1U492</accession>
<evidence type="ECO:0000259" key="8">
    <source>
        <dbReference type="Pfam" id="PF06271"/>
    </source>
</evidence>
<evidence type="ECO:0000256" key="3">
    <source>
        <dbReference type="ARBA" id="ARBA00022692"/>
    </source>
</evidence>
<feature type="domain" description="RDD" evidence="8">
    <location>
        <begin position="312"/>
        <end position="468"/>
    </location>
</feature>
<evidence type="ECO:0000256" key="1">
    <source>
        <dbReference type="ARBA" id="ARBA00004651"/>
    </source>
</evidence>
<gene>
    <name evidence="10" type="ORF">OHA16_25370</name>
</gene>
<proteinExistence type="predicted"/>
<protein>
    <submittedName>
        <fullName evidence="10">RDD family protein</fullName>
    </submittedName>
</protein>
<keyword evidence="5 7" id="KW-0472">Membrane</keyword>
<feature type="transmembrane region" description="Helical" evidence="7">
    <location>
        <begin position="368"/>
        <end position="392"/>
    </location>
</feature>
<dbReference type="InterPro" id="IPR018929">
    <property type="entry name" value="DUF2510"/>
</dbReference>
<evidence type="ECO:0000256" key="2">
    <source>
        <dbReference type="ARBA" id="ARBA00022475"/>
    </source>
</evidence>
<comment type="subcellular location">
    <subcellularLocation>
        <location evidence="1">Cell membrane</location>
        <topology evidence="1">Multi-pass membrane protein</topology>
    </subcellularLocation>
</comment>
<evidence type="ECO:0000256" key="4">
    <source>
        <dbReference type="ARBA" id="ARBA00022989"/>
    </source>
</evidence>
<feature type="compositionally biased region" description="Low complexity" evidence="6">
    <location>
        <begin position="206"/>
        <end position="221"/>
    </location>
</feature>